<dbReference type="SUPFAM" id="SSF48295">
    <property type="entry name" value="TrpR-like"/>
    <property type="match status" value="3"/>
</dbReference>
<sequence>MGRKPKYSKKIKIKACEDYEKGYDSFGGIADAIGTTKEVVRRWYITYKEHGPSAFETSNKNRSYSKEFKLSVIEEYTLGNYSLPDLSAKYNISAGVINNWINKWYNGIEINAYDPKGDVYTMKSRKTTFEERLKIVKWVIENDMSYKDAADKYAITYALVYKWTRAYINKGPEALKYQKRGPKPKSEIDESNLTEVEKLKLELEKEKALRKRREFEIEVLKKKEEFERKLCSPK</sequence>
<dbReference type="InterPro" id="IPR055247">
    <property type="entry name" value="InsJ-like_HTH"/>
</dbReference>
<dbReference type="InterPro" id="IPR052057">
    <property type="entry name" value="IS150/IS1296_orfA-like"/>
</dbReference>
<dbReference type="GO" id="GO:0043565">
    <property type="term" value="F:sequence-specific DNA binding"/>
    <property type="evidence" value="ECO:0007669"/>
    <property type="project" value="InterPro"/>
</dbReference>
<dbReference type="InterPro" id="IPR036388">
    <property type="entry name" value="WH-like_DNA-bd_sf"/>
</dbReference>
<dbReference type="Pfam" id="PF13518">
    <property type="entry name" value="HTH_28"/>
    <property type="match status" value="1"/>
</dbReference>
<feature type="coiled-coil region" evidence="2">
    <location>
        <begin position="198"/>
        <end position="225"/>
    </location>
</feature>
<evidence type="ECO:0000313" key="5">
    <source>
        <dbReference type="Proteomes" id="UP000462760"/>
    </source>
</evidence>
<evidence type="ECO:0000256" key="1">
    <source>
        <dbReference type="ARBA" id="ARBA00038232"/>
    </source>
</evidence>
<evidence type="ECO:0000259" key="3">
    <source>
        <dbReference type="Pfam" id="PF13518"/>
    </source>
</evidence>
<accession>A0A844FF87</accession>
<proteinExistence type="inferred from homology"/>
<name>A0A844FF87_9FIRM</name>
<dbReference type="PANTHER" id="PTHR33795">
    <property type="entry name" value="INSERTION ELEMENT IS150 PROTEIN INSJ"/>
    <property type="match status" value="1"/>
</dbReference>
<comment type="caution">
    <text evidence="4">The sequence shown here is derived from an EMBL/GenBank/DDBJ whole genome shotgun (WGS) entry which is preliminary data.</text>
</comment>
<dbReference type="EMBL" id="VULR01000002">
    <property type="protein sequence ID" value="MSS42659.1"/>
    <property type="molecule type" value="Genomic_DNA"/>
</dbReference>
<dbReference type="PANTHER" id="PTHR33795:SF1">
    <property type="entry name" value="INSERTION ELEMENT IS150 PROTEIN INSJ"/>
    <property type="match status" value="1"/>
</dbReference>
<dbReference type="AlphaFoldDB" id="A0A844FF87"/>
<dbReference type="RefSeq" id="WP_154482800.1">
    <property type="nucleotide sequence ID" value="NZ_VULR01000002.1"/>
</dbReference>
<gene>
    <name evidence="4" type="ORF">FYJ27_02765</name>
</gene>
<organism evidence="4 5">
    <name type="scientific">Anaerosalibacter bizertensis</name>
    <dbReference type="NCBI Taxonomy" id="932217"/>
    <lineage>
        <taxon>Bacteria</taxon>
        <taxon>Bacillati</taxon>
        <taxon>Bacillota</taxon>
        <taxon>Tissierellia</taxon>
        <taxon>Tissierellales</taxon>
        <taxon>Sporanaerobacteraceae</taxon>
        <taxon>Anaerosalibacter</taxon>
    </lineage>
</organism>
<feature type="domain" description="Insertion element IS150 protein InsJ-like helix-turn-helix" evidence="3">
    <location>
        <begin position="131"/>
        <end position="183"/>
    </location>
</feature>
<comment type="similarity">
    <text evidence="1">Belongs to the IS150/IS1296 orfA family.</text>
</comment>
<dbReference type="Proteomes" id="UP000462760">
    <property type="component" value="Unassembled WGS sequence"/>
</dbReference>
<protein>
    <submittedName>
        <fullName evidence="4">Transposase</fullName>
    </submittedName>
</protein>
<keyword evidence="2" id="KW-0175">Coiled coil</keyword>
<evidence type="ECO:0000256" key="2">
    <source>
        <dbReference type="SAM" id="Coils"/>
    </source>
</evidence>
<evidence type="ECO:0000313" key="4">
    <source>
        <dbReference type="EMBL" id="MSS42659.1"/>
    </source>
</evidence>
<dbReference type="Gene3D" id="1.10.10.10">
    <property type="entry name" value="Winged helix-like DNA-binding domain superfamily/Winged helix DNA-binding domain"/>
    <property type="match status" value="2"/>
</dbReference>
<reference evidence="4 5" key="1">
    <citation type="submission" date="2019-08" db="EMBL/GenBank/DDBJ databases">
        <title>In-depth cultivation of the pig gut microbiome towards novel bacterial diversity and tailored functional studies.</title>
        <authorList>
            <person name="Wylensek D."/>
            <person name="Hitch T.C.A."/>
            <person name="Clavel T."/>
        </authorList>
    </citation>
    <scope>NUCLEOTIDE SEQUENCE [LARGE SCALE GENOMIC DNA]</scope>
    <source>
        <strain evidence="4 5">Med78-601-WT-4W-RMD-3</strain>
    </source>
</reference>
<dbReference type="InterPro" id="IPR010921">
    <property type="entry name" value="Trp_repressor/repl_initiator"/>
</dbReference>
<dbReference type="OrthoDB" id="1663931at2"/>